<keyword evidence="6" id="KW-1185">Reference proteome</keyword>
<dbReference type="InterPro" id="IPR011006">
    <property type="entry name" value="CheY-like_superfamily"/>
</dbReference>
<evidence type="ECO:0000259" key="4">
    <source>
        <dbReference type="PROSITE" id="PS50110"/>
    </source>
</evidence>
<feature type="region of interest" description="Disordered" evidence="3">
    <location>
        <begin position="289"/>
        <end position="360"/>
    </location>
</feature>
<protein>
    <recommendedName>
        <fullName evidence="4">Response regulatory domain-containing protein</fullName>
    </recommendedName>
</protein>
<accession>A0AA48H6L1</accession>
<dbReference type="EMBL" id="AP027081">
    <property type="protein sequence ID" value="BDU78316.1"/>
    <property type="molecule type" value="Genomic_DNA"/>
</dbReference>
<evidence type="ECO:0000256" key="1">
    <source>
        <dbReference type="ARBA" id="ARBA00022553"/>
    </source>
</evidence>
<dbReference type="PROSITE" id="PS50110">
    <property type="entry name" value="RESPONSE_REGULATORY"/>
    <property type="match status" value="1"/>
</dbReference>
<feature type="modified residue" description="4-aspartylphosphate" evidence="2">
    <location>
        <position position="52"/>
    </location>
</feature>
<dbReference type="RefSeq" id="WP_316410663.1">
    <property type="nucleotide sequence ID" value="NZ_AP027081.1"/>
</dbReference>
<dbReference type="PANTHER" id="PTHR44591">
    <property type="entry name" value="STRESS RESPONSE REGULATOR PROTEIN 1"/>
    <property type="match status" value="1"/>
</dbReference>
<dbReference type="InterPro" id="IPR001789">
    <property type="entry name" value="Sig_transdc_resp-reg_receiver"/>
</dbReference>
<evidence type="ECO:0000256" key="2">
    <source>
        <dbReference type="PROSITE-ProRule" id="PRU00169"/>
    </source>
</evidence>
<gene>
    <name evidence="5" type="ORF">METESE_32740</name>
</gene>
<keyword evidence="1 2" id="KW-0597">Phosphoprotein</keyword>
<dbReference type="Proteomes" id="UP001228113">
    <property type="component" value="Chromosome"/>
</dbReference>
<dbReference type="InterPro" id="IPR050595">
    <property type="entry name" value="Bact_response_regulator"/>
</dbReference>
<feature type="compositionally biased region" description="Pro residues" evidence="3">
    <location>
        <begin position="349"/>
        <end position="359"/>
    </location>
</feature>
<dbReference type="SMART" id="SM00448">
    <property type="entry name" value="REC"/>
    <property type="match status" value="1"/>
</dbReference>
<dbReference type="PANTHER" id="PTHR44591:SF3">
    <property type="entry name" value="RESPONSE REGULATORY DOMAIN-CONTAINING PROTEIN"/>
    <property type="match status" value="1"/>
</dbReference>
<evidence type="ECO:0000313" key="6">
    <source>
        <dbReference type="Proteomes" id="UP001228113"/>
    </source>
</evidence>
<dbReference type="KEGG" id="msea:METESE_32740"/>
<proteinExistence type="predicted"/>
<dbReference type="Pfam" id="PF00072">
    <property type="entry name" value="Response_reg"/>
    <property type="match status" value="1"/>
</dbReference>
<reference evidence="5" key="1">
    <citation type="journal article" date="2023" name="Int. J. Syst. Evol. Microbiol.">
        <title>Mesoterricola silvestris gen. nov., sp. nov., Mesoterricola sediminis sp. nov., Geothrix oryzae sp. nov., Geothrix edaphica sp. nov., Geothrix rubra sp. nov., and Geothrix limicola sp. nov., six novel members of Acidobacteriota isolated from soils.</title>
        <authorList>
            <person name="Itoh H."/>
            <person name="Sugisawa Y."/>
            <person name="Mise K."/>
            <person name="Xu Z."/>
            <person name="Kuniyasu M."/>
            <person name="Ushijima N."/>
            <person name="Kawano K."/>
            <person name="Kobayashi E."/>
            <person name="Shiratori Y."/>
            <person name="Masuda Y."/>
            <person name="Senoo K."/>
        </authorList>
    </citation>
    <scope>NUCLEOTIDE SEQUENCE</scope>
    <source>
        <strain evidence="5">W786</strain>
    </source>
</reference>
<dbReference type="SUPFAM" id="SSF52172">
    <property type="entry name" value="CheY-like"/>
    <property type="match status" value="1"/>
</dbReference>
<dbReference type="GO" id="GO:0000160">
    <property type="term" value="P:phosphorelay signal transduction system"/>
    <property type="evidence" value="ECO:0007669"/>
    <property type="project" value="InterPro"/>
</dbReference>
<evidence type="ECO:0000313" key="5">
    <source>
        <dbReference type="EMBL" id="BDU78316.1"/>
    </source>
</evidence>
<dbReference type="AlphaFoldDB" id="A0AA48H6L1"/>
<name>A0AA48H6L1_9BACT</name>
<sequence length="455" mass="46944">MPRLLLVDDNQRIHQIVETLLAATDLQLTCASSGAEALDLAAAGGFDAALVDAILLDMDGWDLMERLRAAPATARMPIAMMAGVLDTVDLGKVDAAPIQGFLRKPVDFHDIADRVRALMAVPVPAPASPDLTATVPGLRLADHRLAVEDDLLLLEPGDVLEEPAAAEAPADGLELEELDLESLKGLNLEGPAVEDAGAPLPLAEPPAAAAEGFLDFTAEDTLPEAAQEVLPDLGPSLDLPLEALPGEEEPALHVDVAPHLSAPTPVSAIPADWSDESDTLLDLGRDEVWKAPAPPEPEPAADPIAGHSDFDSDSFLDQDAAPEATPAFLPDLPGEVTPPTLPPEAEAAPEPPAFEPEPTPALGAIASVLAAAGAVAVAAPAEAPAETPAEVPAPATLELPPAPAPAGHDPLAALLADPVLMDRLAKAVAARLGNDALREVAWEVMPELAERIGRP</sequence>
<dbReference type="Gene3D" id="3.40.50.2300">
    <property type="match status" value="1"/>
</dbReference>
<organism evidence="5 6">
    <name type="scientific">Mesoterricola sediminis</name>
    <dbReference type="NCBI Taxonomy" id="2927980"/>
    <lineage>
        <taxon>Bacteria</taxon>
        <taxon>Pseudomonadati</taxon>
        <taxon>Acidobacteriota</taxon>
        <taxon>Holophagae</taxon>
        <taxon>Holophagales</taxon>
        <taxon>Holophagaceae</taxon>
        <taxon>Mesoterricola</taxon>
    </lineage>
</organism>
<evidence type="ECO:0000256" key="3">
    <source>
        <dbReference type="SAM" id="MobiDB-lite"/>
    </source>
</evidence>
<feature type="domain" description="Response regulatory" evidence="4">
    <location>
        <begin position="3"/>
        <end position="119"/>
    </location>
</feature>